<dbReference type="OrthoDB" id="4146319at2"/>
<protein>
    <submittedName>
        <fullName evidence="3">Cellulose-binding protein</fullName>
    </submittedName>
</protein>
<dbReference type="RefSeq" id="WP_055529735.1">
    <property type="nucleotide sequence ID" value="NZ_CP023695.1"/>
</dbReference>
<proteinExistence type="predicted"/>
<dbReference type="KEGG" id="salw:CP975_14335"/>
<accession>A0A5J6HG29</accession>
<keyword evidence="1" id="KW-0175">Coiled coil</keyword>
<sequence length="300" mass="33065">MSSSGASSSPHGFTTVRGRGYRPQQVEAYAAGLSEERDGAWERAARLTVLAKDMEVQAEHLRDAVSRLAPQTYETLGERPQRILALAEAEAAAVREAARAQAQAVTGEAEAGARGVREAARAYADEVGADADEWVRRRLLDDRATADAARISARRDVKEWRGEALAALREMRQRCEGLLAEQQKEQAERWEAAEREIAEREAASDARDAELIAAAEARLSEAKRAFAEVEESARHGQEDAAARGAEVIAEARVREDRITRETERLLREHGERWDEVRAHMDHVRSSLAALTGRAPAEEAP</sequence>
<dbReference type="Proteomes" id="UP000326553">
    <property type="component" value="Chromosome"/>
</dbReference>
<reference evidence="3 4" key="1">
    <citation type="submission" date="2017-09" db="EMBL/GenBank/DDBJ databases">
        <authorList>
            <person name="Lee N."/>
            <person name="Cho B.-K."/>
        </authorList>
    </citation>
    <scope>NUCLEOTIDE SEQUENCE [LARGE SCALE GENOMIC DNA]</scope>
    <source>
        <strain evidence="3 4">ATCC 12461</strain>
    </source>
</reference>
<feature type="coiled-coil region" evidence="1">
    <location>
        <begin position="165"/>
        <end position="268"/>
    </location>
</feature>
<feature type="region of interest" description="Disordered" evidence="2">
    <location>
        <begin position="1"/>
        <end position="20"/>
    </location>
</feature>
<evidence type="ECO:0000313" key="4">
    <source>
        <dbReference type="Proteomes" id="UP000326553"/>
    </source>
</evidence>
<dbReference type="EMBL" id="CP023695">
    <property type="protein sequence ID" value="QEV18508.1"/>
    <property type="molecule type" value="Genomic_DNA"/>
</dbReference>
<gene>
    <name evidence="3" type="ORF">CP975_14335</name>
</gene>
<dbReference type="AlphaFoldDB" id="A0A5J6HG29"/>
<evidence type="ECO:0000256" key="1">
    <source>
        <dbReference type="SAM" id="Coils"/>
    </source>
</evidence>
<evidence type="ECO:0000313" key="3">
    <source>
        <dbReference type="EMBL" id="QEV18508.1"/>
    </source>
</evidence>
<name>A0A5J6HG29_STRAD</name>
<evidence type="ECO:0000256" key="2">
    <source>
        <dbReference type="SAM" id="MobiDB-lite"/>
    </source>
</evidence>
<organism evidence="3 4">
    <name type="scientific">Streptomyces alboniger</name>
    <dbReference type="NCBI Taxonomy" id="132473"/>
    <lineage>
        <taxon>Bacteria</taxon>
        <taxon>Bacillati</taxon>
        <taxon>Actinomycetota</taxon>
        <taxon>Actinomycetes</taxon>
        <taxon>Kitasatosporales</taxon>
        <taxon>Streptomycetaceae</taxon>
        <taxon>Streptomyces</taxon>
        <taxon>Streptomyces aurantiacus group</taxon>
    </lineage>
</organism>
<keyword evidence="4" id="KW-1185">Reference proteome</keyword>